<sequence length="175" mass="19117">MKRILMGAAVLALSSGWAVADSKMPPYTAEWGPRVGDWEATFGGTGASTDEFNDHVFGLSGSLHYYVTKWLPIGVRQTFTSSFGDNLSDTWGGASRASVDLQAPLGRFQPFIGLVGGYQYGESFEDDWIYGPEVGVKFWLNESTFVYGQGEYVLVGDNDLDEGNALYSFGFGLNF</sequence>
<accession>A0A380T8Z5</accession>
<reference evidence="1" key="1">
    <citation type="submission" date="2018-07" db="EMBL/GenBank/DDBJ databases">
        <authorList>
            <person name="Quirk P.G."/>
            <person name="Krulwich T.A."/>
        </authorList>
    </citation>
    <scope>NUCLEOTIDE SEQUENCE</scope>
</reference>
<proteinExistence type="predicted"/>
<dbReference type="AlphaFoldDB" id="A0A380T8Z5"/>
<protein>
    <recommendedName>
        <fullName evidence="2">Outer membrane protein beta-barrel domain-containing protein</fullName>
    </recommendedName>
</protein>
<gene>
    <name evidence="1" type="ORF">DF3PB_1390002</name>
</gene>
<dbReference type="InterPro" id="IPR011250">
    <property type="entry name" value="OMP/PagP_B-barrel"/>
</dbReference>
<organism evidence="1">
    <name type="scientific">metagenome</name>
    <dbReference type="NCBI Taxonomy" id="256318"/>
    <lineage>
        <taxon>unclassified sequences</taxon>
        <taxon>metagenomes</taxon>
    </lineage>
</organism>
<evidence type="ECO:0000313" key="1">
    <source>
        <dbReference type="EMBL" id="SUS04657.1"/>
    </source>
</evidence>
<name>A0A380T8Z5_9ZZZZ</name>
<dbReference type="EMBL" id="UIDG01000045">
    <property type="protein sequence ID" value="SUS04657.1"/>
    <property type="molecule type" value="Genomic_DNA"/>
</dbReference>
<evidence type="ECO:0008006" key="2">
    <source>
        <dbReference type="Google" id="ProtNLM"/>
    </source>
</evidence>
<dbReference type="SUPFAM" id="SSF56925">
    <property type="entry name" value="OMPA-like"/>
    <property type="match status" value="1"/>
</dbReference>
<dbReference type="Gene3D" id="2.40.160.20">
    <property type="match status" value="1"/>
</dbReference>